<sequence length="108" mass="12751">MRCGRRRWLNIWFAIIWVTWKIRNQKTFEHKKTHVDEAWETICLICVVCGAANNYIPTTSIHKKISWWILLSIYRKNNMLVAFLCELMNVGLRTGALVKGVEVAVQFR</sequence>
<dbReference type="AlphaFoldDB" id="A0A6B9VA89"/>
<dbReference type="Proteomes" id="UP000464620">
    <property type="component" value="Chromosome B09"/>
</dbReference>
<dbReference type="EMBL" id="CP031001">
    <property type="protein sequence ID" value="QHN77132.1"/>
    <property type="molecule type" value="Genomic_DNA"/>
</dbReference>
<proteinExistence type="predicted"/>
<evidence type="ECO:0000313" key="2">
    <source>
        <dbReference type="Proteomes" id="UP000464620"/>
    </source>
</evidence>
<gene>
    <name evidence="1" type="ORF">DS421_19g650000</name>
</gene>
<evidence type="ECO:0000313" key="1">
    <source>
        <dbReference type="EMBL" id="QHN77132.1"/>
    </source>
</evidence>
<reference evidence="1 2" key="1">
    <citation type="submission" date="2020-01" db="EMBL/GenBank/DDBJ databases">
        <title>Genome sequence of Arachis hypogaea, cultivar Shitouqi.</title>
        <authorList>
            <person name="Zhuang W."/>
            <person name="Chen H."/>
            <person name="Varshney R."/>
            <person name="Wang D."/>
            <person name="Ming R."/>
        </authorList>
    </citation>
    <scope>NUCLEOTIDE SEQUENCE [LARGE SCALE GENOMIC DNA]</scope>
    <source>
        <tissue evidence="1">Young leaf</tissue>
    </source>
</reference>
<accession>A0A6B9VA89</accession>
<name>A0A6B9VA89_ARAHY</name>
<organism evidence="1 2">
    <name type="scientific">Arachis hypogaea</name>
    <name type="common">Peanut</name>
    <dbReference type="NCBI Taxonomy" id="3818"/>
    <lineage>
        <taxon>Eukaryota</taxon>
        <taxon>Viridiplantae</taxon>
        <taxon>Streptophyta</taxon>
        <taxon>Embryophyta</taxon>
        <taxon>Tracheophyta</taxon>
        <taxon>Spermatophyta</taxon>
        <taxon>Magnoliopsida</taxon>
        <taxon>eudicotyledons</taxon>
        <taxon>Gunneridae</taxon>
        <taxon>Pentapetalae</taxon>
        <taxon>rosids</taxon>
        <taxon>fabids</taxon>
        <taxon>Fabales</taxon>
        <taxon>Fabaceae</taxon>
        <taxon>Papilionoideae</taxon>
        <taxon>50 kb inversion clade</taxon>
        <taxon>dalbergioids sensu lato</taxon>
        <taxon>Dalbergieae</taxon>
        <taxon>Pterocarpus clade</taxon>
        <taxon>Arachis</taxon>
    </lineage>
</organism>
<protein>
    <submittedName>
        <fullName evidence="1">Uncharacterized protein</fullName>
    </submittedName>
</protein>